<dbReference type="Proteomes" id="UP000276133">
    <property type="component" value="Unassembled WGS sequence"/>
</dbReference>
<evidence type="ECO:0000313" key="3">
    <source>
        <dbReference type="Proteomes" id="UP000276133"/>
    </source>
</evidence>
<dbReference type="AlphaFoldDB" id="A0A3M7S294"/>
<gene>
    <name evidence="2" type="ORF">BpHYR1_034767</name>
</gene>
<protein>
    <recommendedName>
        <fullName evidence="4">Transmembrane protein</fullName>
    </recommendedName>
</protein>
<evidence type="ECO:0008006" key="4">
    <source>
        <dbReference type="Google" id="ProtNLM"/>
    </source>
</evidence>
<name>A0A3M7S294_BRAPC</name>
<evidence type="ECO:0000313" key="2">
    <source>
        <dbReference type="EMBL" id="RNA29779.1"/>
    </source>
</evidence>
<dbReference type="EMBL" id="REGN01002164">
    <property type="protein sequence ID" value="RNA29779.1"/>
    <property type="molecule type" value="Genomic_DNA"/>
</dbReference>
<keyword evidence="1" id="KW-1133">Transmembrane helix</keyword>
<proteinExistence type="predicted"/>
<keyword evidence="1" id="KW-0812">Transmembrane</keyword>
<reference evidence="2 3" key="1">
    <citation type="journal article" date="2018" name="Sci. Rep.">
        <title>Genomic signatures of local adaptation to the degree of environmental predictability in rotifers.</title>
        <authorList>
            <person name="Franch-Gras L."/>
            <person name="Hahn C."/>
            <person name="Garcia-Roger E.M."/>
            <person name="Carmona M.J."/>
            <person name="Serra M."/>
            <person name="Gomez A."/>
        </authorList>
    </citation>
    <scope>NUCLEOTIDE SEQUENCE [LARGE SCALE GENOMIC DNA]</scope>
    <source>
        <strain evidence="2">HYR1</strain>
    </source>
</reference>
<comment type="caution">
    <text evidence="2">The sequence shown here is derived from an EMBL/GenBank/DDBJ whole genome shotgun (WGS) entry which is preliminary data.</text>
</comment>
<accession>A0A3M7S294</accession>
<keyword evidence="3" id="KW-1185">Reference proteome</keyword>
<evidence type="ECO:0000256" key="1">
    <source>
        <dbReference type="SAM" id="Phobius"/>
    </source>
</evidence>
<organism evidence="2 3">
    <name type="scientific">Brachionus plicatilis</name>
    <name type="common">Marine rotifer</name>
    <name type="synonym">Brachionus muelleri</name>
    <dbReference type="NCBI Taxonomy" id="10195"/>
    <lineage>
        <taxon>Eukaryota</taxon>
        <taxon>Metazoa</taxon>
        <taxon>Spiralia</taxon>
        <taxon>Gnathifera</taxon>
        <taxon>Rotifera</taxon>
        <taxon>Eurotatoria</taxon>
        <taxon>Monogononta</taxon>
        <taxon>Pseudotrocha</taxon>
        <taxon>Ploima</taxon>
        <taxon>Brachionidae</taxon>
        <taxon>Brachionus</taxon>
    </lineage>
</organism>
<keyword evidence="1" id="KW-0472">Membrane</keyword>
<feature type="transmembrane region" description="Helical" evidence="1">
    <location>
        <begin position="21"/>
        <end position="40"/>
    </location>
</feature>
<sequence>MKKWKIKIPNDFITLIIKTETLFIFLNDLLLSCLFHLILIPNDRIVPIRVRIFNLSIILQSDSIQIFVVKVCLLTPSMCRIFVSMINFIQKIEITLILFDNFYFCSIKPFYLKKDRINFIQFFVRFQSNFYNWLWIKNLSKIK</sequence>